<gene>
    <name evidence="2" type="ORF">HK107_14385</name>
</gene>
<evidence type="ECO:0000313" key="2">
    <source>
        <dbReference type="EMBL" id="NNU17517.1"/>
    </source>
</evidence>
<accession>A0A7Y3RQI5</accession>
<name>A0A7Y3RQI5_9PROT</name>
<dbReference type="EMBL" id="JABFCX010000003">
    <property type="protein sequence ID" value="NNU17517.1"/>
    <property type="molecule type" value="Genomic_DNA"/>
</dbReference>
<dbReference type="SUPFAM" id="SSF56601">
    <property type="entry name" value="beta-lactamase/transpeptidase-like"/>
    <property type="match status" value="1"/>
</dbReference>
<sequence>MMIEGKVVYAGATGLADVGHDVTITPTTVFHGASLTKQVTALAIAELASEGKIDIEEDIRTYLPELAYRGPEITVQHLLDHMSGLREASSLSAMAGWRRGDVFSEDQRQRLLENQVSLNFAPGARVEYSNSGYALLGEIIERTTGVSYREHLQGAYFDPLGMTQTIMRTDLSEIIPHRAMSYQPTGDGFLRDDLRYELVASTGIQTTVLDLLIWARALNEQTVGSVDAWRIFEERTFALSGDAATLGRGQEKRSYRSLETWSHGGTDAGYRSFLIRVPGRNFAVAVMSNRFDVDTAKLAYGIIDDIFFGSPREPAEFQPASSADLQAYAGDYELFPGVIFSITTDGKALYFAPYGSTEGAPIPQIGPRRFLVGGTTDLSIAFDRPVGGKSPGFAWTLGLHGSIPGMRLNIEPVDPDAIDTSAYLGRYYSEELDVFFDVSTEDGALVLRHPRVGSSSLLPFTEDVFFGDGPVQEVRFVRGPASRVSGALFSNSLADDVWFQLQPSAR</sequence>
<dbReference type="InterPro" id="IPR050491">
    <property type="entry name" value="AmpC-like"/>
</dbReference>
<evidence type="ECO:0000313" key="3">
    <source>
        <dbReference type="Proteomes" id="UP000536835"/>
    </source>
</evidence>
<dbReference type="AlphaFoldDB" id="A0A7Y3RQI5"/>
<dbReference type="Gene3D" id="3.40.710.10">
    <property type="entry name" value="DD-peptidase/beta-lactamase superfamily"/>
    <property type="match status" value="1"/>
</dbReference>
<dbReference type="Proteomes" id="UP000536835">
    <property type="component" value="Unassembled WGS sequence"/>
</dbReference>
<evidence type="ECO:0000259" key="1">
    <source>
        <dbReference type="Pfam" id="PF00144"/>
    </source>
</evidence>
<dbReference type="Pfam" id="PF00144">
    <property type="entry name" value="Beta-lactamase"/>
    <property type="match status" value="1"/>
</dbReference>
<protein>
    <submittedName>
        <fullName evidence="2">Serine hydrolase</fullName>
    </submittedName>
</protein>
<reference evidence="2 3" key="1">
    <citation type="submission" date="2020-05" db="EMBL/GenBank/DDBJ databases">
        <title>Parvularcula mediterraneae sp. nov., isolated from polypropylene straw from shallow seawater of the seashore of Laganas in Zakynthos island, Greece.</title>
        <authorList>
            <person name="Szabo I."/>
            <person name="Al-Omari J."/>
            <person name="Rado J."/>
            <person name="Szerdahelyi G.S."/>
        </authorList>
    </citation>
    <scope>NUCLEOTIDE SEQUENCE [LARGE SCALE GENOMIC DNA]</scope>
    <source>
        <strain evidence="2 3">ZS-1/3</strain>
    </source>
</reference>
<organism evidence="2 3">
    <name type="scientific">Parvularcula mediterranea</name>
    <dbReference type="NCBI Taxonomy" id="2732508"/>
    <lineage>
        <taxon>Bacteria</taxon>
        <taxon>Pseudomonadati</taxon>
        <taxon>Pseudomonadota</taxon>
        <taxon>Alphaproteobacteria</taxon>
        <taxon>Parvularculales</taxon>
        <taxon>Parvularculaceae</taxon>
        <taxon>Parvularcula</taxon>
    </lineage>
</organism>
<comment type="caution">
    <text evidence="2">The sequence shown here is derived from an EMBL/GenBank/DDBJ whole genome shotgun (WGS) entry which is preliminary data.</text>
</comment>
<proteinExistence type="predicted"/>
<keyword evidence="3" id="KW-1185">Reference proteome</keyword>
<dbReference type="InterPro" id="IPR001466">
    <property type="entry name" value="Beta-lactam-related"/>
</dbReference>
<keyword evidence="2" id="KW-0378">Hydrolase</keyword>
<feature type="domain" description="Beta-lactamase-related" evidence="1">
    <location>
        <begin position="4"/>
        <end position="298"/>
    </location>
</feature>
<dbReference type="PANTHER" id="PTHR46825">
    <property type="entry name" value="D-ALANYL-D-ALANINE-CARBOXYPEPTIDASE/ENDOPEPTIDASE AMPH"/>
    <property type="match status" value="1"/>
</dbReference>
<dbReference type="GO" id="GO:0016787">
    <property type="term" value="F:hydrolase activity"/>
    <property type="evidence" value="ECO:0007669"/>
    <property type="project" value="UniProtKB-KW"/>
</dbReference>
<dbReference type="InterPro" id="IPR012338">
    <property type="entry name" value="Beta-lactam/transpept-like"/>
</dbReference>
<dbReference type="PANTHER" id="PTHR46825:SF9">
    <property type="entry name" value="BETA-LACTAMASE-RELATED DOMAIN-CONTAINING PROTEIN"/>
    <property type="match status" value="1"/>
</dbReference>